<gene>
    <name evidence="8" type="ORF">WGH24286_00840</name>
</gene>
<evidence type="ECO:0000256" key="6">
    <source>
        <dbReference type="ARBA" id="ARBA00023136"/>
    </source>
</evidence>
<feature type="transmembrane region" description="Helical" evidence="7">
    <location>
        <begin position="326"/>
        <end position="348"/>
    </location>
</feature>
<feature type="transmembrane region" description="Helical" evidence="7">
    <location>
        <begin position="200"/>
        <end position="218"/>
    </location>
</feature>
<comment type="caution">
    <text evidence="8">The sequence shown here is derived from an EMBL/GenBank/DDBJ whole genome shotgun (WGS) entry which is preliminary data.</text>
</comment>
<evidence type="ECO:0000256" key="2">
    <source>
        <dbReference type="ARBA" id="ARBA00008974"/>
    </source>
</evidence>
<feature type="transmembrane region" description="Helical" evidence="7">
    <location>
        <begin position="397"/>
        <end position="414"/>
    </location>
</feature>
<evidence type="ECO:0008006" key="10">
    <source>
        <dbReference type="Google" id="ProtNLM"/>
    </source>
</evidence>
<keyword evidence="6 7" id="KW-0472">Membrane</keyword>
<evidence type="ECO:0000313" key="8">
    <source>
        <dbReference type="EMBL" id="CAH0418422.1"/>
    </source>
</evidence>
<dbReference type="InterPro" id="IPR026030">
    <property type="entry name" value="Pur-cyt_permease_Fcy2/21/22"/>
</dbReference>
<feature type="transmembrane region" description="Helical" evidence="7">
    <location>
        <begin position="426"/>
        <end position="449"/>
    </location>
</feature>
<feature type="transmembrane region" description="Helical" evidence="7">
    <location>
        <begin position="354"/>
        <end position="376"/>
    </location>
</feature>
<evidence type="ECO:0000256" key="7">
    <source>
        <dbReference type="SAM" id="Phobius"/>
    </source>
</evidence>
<evidence type="ECO:0000256" key="3">
    <source>
        <dbReference type="ARBA" id="ARBA00022448"/>
    </source>
</evidence>
<dbReference type="Proteomes" id="UP000789719">
    <property type="component" value="Unassembled WGS sequence"/>
</dbReference>
<sequence length="456" mass="50006">MNEHSNSSAVNQAAELQRETVPEDLAYQIVMAKVGIMGIVIGILITGYHLSFLQVLLGAVISSFGFVIPAWMAALGQKTGLASLTMSRATFGIFGNRVSNFFAWVNAFGWGIIQVMLCCWLITAIITRGSMAANPWGLGTGTIITLALVGLLMWRGENWNHDIRVWLHGLFIILSLVVAAFGFSVINWHAIMQTTSTDWLINWVPAVMLATVATSLISTMEAGNWGQRIKKGAYRNSTLVATLIGGSLPTYLLIIVGILLGYGIPGLIDKQLPFMAIYRLLPGWLNNLYYVVAAVILCLHAMRAFHHAVHLAAPLGQQVQVSNIQLKLGHFIILGVCSAVIITLPINFFIELRVWLSTLGMIIFSWFGVFLADYLLNHRTGYDEHAISLTSDEHYHWEGIIAWGLAVIVGMLTTDNSLWHGPWAHGIFAQVGSGVALAGIIGFVMILIFKIIPLKQ</sequence>
<dbReference type="Gene3D" id="1.10.4160.10">
    <property type="entry name" value="Hydantoin permease"/>
    <property type="match status" value="1"/>
</dbReference>
<proteinExistence type="inferred from homology"/>
<dbReference type="PANTHER" id="PTHR31806">
    <property type="entry name" value="PURINE-CYTOSINE PERMEASE FCY2-RELATED"/>
    <property type="match status" value="1"/>
</dbReference>
<keyword evidence="5 7" id="KW-1133">Transmembrane helix</keyword>
<evidence type="ECO:0000256" key="5">
    <source>
        <dbReference type="ARBA" id="ARBA00022989"/>
    </source>
</evidence>
<evidence type="ECO:0000313" key="9">
    <source>
        <dbReference type="Proteomes" id="UP000789719"/>
    </source>
</evidence>
<dbReference type="PANTHER" id="PTHR31806:SF1">
    <property type="entry name" value="PURINE-CYTOSINE PERMEASE FCY2-RELATED"/>
    <property type="match status" value="1"/>
</dbReference>
<accession>A0ABM8ZB73</accession>
<keyword evidence="4 7" id="KW-0812">Transmembrane</keyword>
<comment type="subcellular location">
    <subcellularLocation>
        <location evidence="1">Membrane</location>
        <topology evidence="1">Multi-pass membrane protein</topology>
    </subcellularLocation>
</comment>
<feature type="transmembrane region" description="Helical" evidence="7">
    <location>
        <begin position="166"/>
        <end position="188"/>
    </location>
</feature>
<feature type="transmembrane region" description="Helical" evidence="7">
    <location>
        <begin position="52"/>
        <end position="73"/>
    </location>
</feature>
<reference evidence="8 9" key="1">
    <citation type="submission" date="2021-11" db="EMBL/GenBank/DDBJ databases">
        <authorList>
            <person name="Depoorter E."/>
        </authorList>
    </citation>
    <scope>NUCLEOTIDE SEQUENCE [LARGE SCALE GENOMIC DNA]</scope>
    <source>
        <strain evidence="8 9">LMG 24286</strain>
    </source>
</reference>
<keyword evidence="3" id="KW-0813">Transport</keyword>
<dbReference type="EMBL" id="CAKKNT010000008">
    <property type="protein sequence ID" value="CAH0418422.1"/>
    <property type="molecule type" value="Genomic_DNA"/>
</dbReference>
<evidence type="ECO:0000256" key="1">
    <source>
        <dbReference type="ARBA" id="ARBA00004141"/>
    </source>
</evidence>
<dbReference type="RefSeq" id="WP_230098511.1">
    <property type="nucleotide sequence ID" value="NZ_CAKKNT010000008.1"/>
</dbReference>
<keyword evidence="9" id="KW-1185">Reference proteome</keyword>
<evidence type="ECO:0000256" key="4">
    <source>
        <dbReference type="ARBA" id="ARBA00022692"/>
    </source>
</evidence>
<name>A0ABM8ZB73_9LACO</name>
<organism evidence="8 9">
    <name type="scientific">Periweissella ghanensis</name>
    <dbReference type="NCBI Taxonomy" id="467997"/>
    <lineage>
        <taxon>Bacteria</taxon>
        <taxon>Bacillati</taxon>
        <taxon>Bacillota</taxon>
        <taxon>Bacilli</taxon>
        <taxon>Lactobacillales</taxon>
        <taxon>Lactobacillaceae</taxon>
        <taxon>Periweissella</taxon>
    </lineage>
</organism>
<feature type="transmembrane region" description="Helical" evidence="7">
    <location>
        <begin position="107"/>
        <end position="127"/>
    </location>
</feature>
<dbReference type="Pfam" id="PF02133">
    <property type="entry name" value="Transp_cyt_pur"/>
    <property type="match status" value="1"/>
</dbReference>
<feature type="transmembrane region" description="Helical" evidence="7">
    <location>
        <begin position="25"/>
        <end position="45"/>
    </location>
</feature>
<protein>
    <recommendedName>
        <fullName evidence="10">Allantoin permease</fullName>
    </recommendedName>
</protein>
<comment type="similarity">
    <text evidence="2">Belongs to the purine-cytosine permease (2.A.39) family.</text>
</comment>
<dbReference type="InterPro" id="IPR001248">
    <property type="entry name" value="Pur-cyt_permease"/>
</dbReference>
<feature type="transmembrane region" description="Helical" evidence="7">
    <location>
        <begin position="239"/>
        <end position="268"/>
    </location>
</feature>
<feature type="transmembrane region" description="Helical" evidence="7">
    <location>
        <begin position="133"/>
        <end position="154"/>
    </location>
</feature>